<gene>
    <name evidence="2" type="ORF">TL10_19830</name>
</gene>
<dbReference type="STRING" id="280871.TL10_19830"/>
<dbReference type="GO" id="GO:0016810">
    <property type="term" value="F:hydrolase activity, acting on carbon-nitrogen (but not peptide) bonds"/>
    <property type="evidence" value="ECO:0007669"/>
    <property type="project" value="InterPro"/>
</dbReference>
<dbReference type="Proteomes" id="UP000032221">
    <property type="component" value="Unassembled WGS sequence"/>
</dbReference>
<evidence type="ECO:0000313" key="3">
    <source>
        <dbReference type="Proteomes" id="UP000032221"/>
    </source>
</evidence>
<reference evidence="2 3" key="1">
    <citation type="submission" date="2015-01" db="EMBL/GenBank/DDBJ databases">
        <title>Genome sequence of Mycobacterium llatzerense and Mycobacterium immunogenum recovered from brain abscess.</title>
        <authorList>
            <person name="Greninger A.L."/>
            <person name="Langelier C."/>
            <person name="Cunningham G."/>
            <person name="Chiu C.Y."/>
            <person name="Miller S."/>
        </authorList>
    </citation>
    <scope>NUCLEOTIDE SEQUENCE [LARGE SCALE GENOMIC DNA]</scope>
    <source>
        <strain evidence="2 3">CLUC14</strain>
    </source>
</reference>
<comment type="caution">
    <text evidence="2">The sequence shown here is derived from an EMBL/GenBank/DDBJ whole genome shotgun (WGS) entry which is preliminary data.</text>
</comment>
<dbReference type="GO" id="GO:0005975">
    <property type="term" value="P:carbohydrate metabolic process"/>
    <property type="evidence" value="ECO:0007669"/>
    <property type="project" value="InterPro"/>
</dbReference>
<dbReference type="Gene3D" id="3.20.20.370">
    <property type="entry name" value="Glycoside hydrolase/deacetylase"/>
    <property type="match status" value="1"/>
</dbReference>
<dbReference type="InterPro" id="IPR002509">
    <property type="entry name" value="NODB_dom"/>
</dbReference>
<dbReference type="OrthoDB" id="9763050at2"/>
<organism evidence="2 3">
    <name type="scientific">Mycolicibacterium llatzerense</name>
    <dbReference type="NCBI Taxonomy" id="280871"/>
    <lineage>
        <taxon>Bacteria</taxon>
        <taxon>Bacillati</taxon>
        <taxon>Actinomycetota</taxon>
        <taxon>Actinomycetes</taxon>
        <taxon>Mycobacteriales</taxon>
        <taxon>Mycobacteriaceae</taxon>
        <taxon>Mycolicibacterium</taxon>
    </lineage>
</organism>
<dbReference type="EMBL" id="JXST01000030">
    <property type="protein sequence ID" value="KIU15210.1"/>
    <property type="molecule type" value="Genomic_DNA"/>
</dbReference>
<dbReference type="InterPro" id="IPR011330">
    <property type="entry name" value="Glyco_hydro/deAcase_b/a-brl"/>
</dbReference>
<dbReference type="Pfam" id="PF01522">
    <property type="entry name" value="Polysacc_deac_1"/>
    <property type="match status" value="1"/>
</dbReference>
<dbReference type="CDD" id="cd10960">
    <property type="entry name" value="CE4_NodB_like_1"/>
    <property type="match status" value="1"/>
</dbReference>
<dbReference type="SUPFAM" id="SSF88713">
    <property type="entry name" value="Glycoside hydrolase/deacetylase"/>
    <property type="match status" value="1"/>
</dbReference>
<proteinExistence type="predicted"/>
<dbReference type="RefSeq" id="WP_043401900.1">
    <property type="nucleotide sequence ID" value="NZ_JXST01000030.1"/>
</dbReference>
<sequence length="322" mass="35675">MTGQASLSNVQVAITVDDFVLWDGTPLPEGHSSLDVTRALAEALTGAGQNGVYGFAHTYSIAKDPASLACWDAWLEAGHHLGNHTHQHAPLRWMSADDFCRDVDQAEKLIGSLVDLAPERYFRYPMDMSSGSEGKRGQVEDFLRDNGYRNAPITCWFGDFVYIVPYQRSLITGDVDAQARLEDLHVQGAVEGLEAHAASARAMFGTDVPHIWMVHGTPLAARTIGRIIEAYKQRGVQFVSLEKAMQHPVNFSMPPVEDSFSNHLQRYAMAAGISKPDLSEGLFGEILFKCPVNGMDTLQYYDEKVLKPIADRVGSPYLWDWS</sequence>
<dbReference type="PATRIC" id="fig|280871.6.peg.4108"/>
<name>A0A0D1L2G5_9MYCO</name>
<keyword evidence="3" id="KW-1185">Reference proteome</keyword>
<protein>
    <submittedName>
        <fullName evidence="2">Polysaccharide deacetylase</fullName>
    </submittedName>
</protein>
<feature type="domain" description="NodB homology" evidence="1">
    <location>
        <begin position="73"/>
        <end position="126"/>
    </location>
</feature>
<dbReference type="AlphaFoldDB" id="A0A0D1L2G5"/>
<evidence type="ECO:0000313" key="2">
    <source>
        <dbReference type="EMBL" id="KIU15210.1"/>
    </source>
</evidence>
<evidence type="ECO:0000259" key="1">
    <source>
        <dbReference type="Pfam" id="PF01522"/>
    </source>
</evidence>
<accession>A0A0D1L2G5</accession>